<evidence type="ECO:0000313" key="3">
    <source>
        <dbReference type="Proteomes" id="UP001289066"/>
    </source>
</evidence>
<reference evidence="2" key="1">
    <citation type="submission" date="2019-11" db="EMBL/GenBank/DDBJ databases">
        <title>Characterization of Clostridium perfringens isolates from swine manure treated agricultural soils.</title>
        <authorList>
            <person name="Wushke S.T."/>
        </authorList>
    </citation>
    <scope>NUCLEOTIDE SEQUENCE</scope>
    <source>
        <strain evidence="2">X15</strain>
        <strain evidence="1">X94</strain>
    </source>
</reference>
<proteinExistence type="predicted"/>
<name>A0AAW9J424_CLOPF</name>
<protein>
    <submittedName>
        <fullName evidence="2">Uncharacterized protein</fullName>
    </submittedName>
</protein>
<dbReference type="EMBL" id="WNUI01000058">
    <property type="protein sequence ID" value="MDZ4910065.1"/>
    <property type="molecule type" value="Genomic_DNA"/>
</dbReference>
<evidence type="ECO:0000313" key="1">
    <source>
        <dbReference type="EMBL" id="MDZ4910065.1"/>
    </source>
</evidence>
<dbReference type="Proteomes" id="UP001288778">
    <property type="component" value="Unassembled WGS sequence"/>
</dbReference>
<dbReference type="AlphaFoldDB" id="A0AAW9J424"/>
<dbReference type="Proteomes" id="UP001289066">
    <property type="component" value="Unassembled WGS sequence"/>
</dbReference>
<accession>A0AAW9J424</accession>
<sequence>MQNKKEVKPYLNKYVDINTPSQKEVLKYLNKWDNLINYKAQEDALDKLFLNVYPKNEIMEDILVKVATLNDFYSTNIYNTFNVAKNIFNLNIDERLDSCDVSLVNDIAKIKIEEGNVKNFYSFATKYCSHHKPLDYPIYDSYVEKVLKYFRDEDKFFKFKNEDLKNYKKFKEILIEFKKYYKLNEFNFKDIDRYLWLLGKEKFPKDFKKKRVYK</sequence>
<evidence type="ECO:0000313" key="2">
    <source>
        <dbReference type="EMBL" id="MDZ5033533.1"/>
    </source>
</evidence>
<gene>
    <name evidence="1" type="ORF">GNF68_13565</name>
    <name evidence="2" type="ORF">GNF81_12180</name>
</gene>
<dbReference type="EMBL" id="WNVG01000046">
    <property type="protein sequence ID" value="MDZ5033533.1"/>
    <property type="molecule type" value="Genomic_DNA"/>
</dbReference>
<organism evidence="2 3">
    <name type="scientific">Clostridium perfringens</name>
    <dbReference type="NCBI Taxonomy" id="1502"/>
    <lineage>
        <taxon>Bacteria</taxon>
        <taxon>Bacillati</taxon>
        <taxon>Bacillota</taxon>
        <taxon>Clostridia</taxon>
        <taxon>Eubacteriales</taxon>
        <taxon>Clostridiaceae</taxon>
        <taxon>Clostridium</taxon>
    </lineage>
</organism>
<comment type="caution">
    <text evidence="2">The sequence shown here is derived from an EMBL/GenBank/DDBJ whole genome shotgun (WGS) entry which is preliminary data.</text>
</comment>